<dbReference type="Proteomes" id="UP001186104">
    <property type="component" value="Unassembled WGS sequence"/>
</dbReference>
<organism evidence="2 3">
    <name type="scientific">Rhodococcus cerastii</name>
    <dbReference type="NCBI Taxonomy" id="908616"/>
    <lineage>
        <taxon>Bacteria</taxon>
        <taxon>Bacillati</taxon>
        <taxon>Actinomycetota</taxon>
        <taxon>Actinomycetes</taxon>
        <taxon>Mycobacteriales</taxon>
        <taxon>Nocardiaceae</taxon>
        <taxon>Rhodococcus</taxon>
    </lineage>
</organism>
<dbReference type="PANTHER" id="PTHR13504:SF38">
    <property type="entry name" value="FIDO DOMAIN-CONTAINING PROTEIN"/>
    <property type="match status" value="1"/>
</dbReference>
<reference evidence="2 3" key="1">
    <citation type="submission" date="2023-10" db="EMBL/GenBank/DDBJ databases">
        <title>Development of a sustainable strategy for remediation of hydrocarbon-contaminated territories based on the waste exchange concept.</title>
        <authorList>
            <person name="Krivoruchko A."/>
        </authorList>
    </citation>
    <scope>NUCLEOTIDE SEQUENCE [LARGE SCALE GENOMIC DNA]</scope>
    <source>
        <strain evidence="2 3">IEGM 1327</strain>
    </source>
</reference>
<gene>
    <name evidence="2" type="ORF">R3P93_17720</name>
</gene>
<evidence type="ECO:0000313" key="2">
    <source>
        <dbReference type="EMBL" id="MDV6304402.1"/>
    </source>
</evidence>
<dbReference type="InterPro" id="IPR003812">
    <property type="entry name" value="Fido"/>
</dbReference>
<dbReference type="PROSITE" id="PS51459">
    <property type="entry name" value="FIDO"/>
    <property type="match status" value="1"/>
</dbReference>
<protein>
    <submittedName>
        <fullName evidence="2">Fic family protein</fullName>
    </submittedName>
</protein>
<name>A0ABU4D3X1_9NOCA</name>
<dbReference type="EMBL" id="JAWLKF010000010">
    <property type="protein sequence ID" value="MDV6304402.1"/>
    <property type="molecule type" value="Genomic_DNA"/>
</dbReference>
<keyword evidence="3" id="KW-1185">Reference proteome</keyword>
<comment type="caution">
    <text evidence="2">The sequence shown here is derived from an EMBL/GenBank/DDBJ whole genome shotgun (WGS) entry which is preliminary data.</text>
</comment>
<dbReference type="PANTHER" id="PTHR13504">
    <property type="entry name" value="FIDO DOMAIN-CONTAINING PROTEIN DDB_G0283145"/>
    <property type="match status" value="1"/>
</dbReference>
<sequence length="424" mass="47910">MFEIMQLTSDVATGEYMAWDRLRYKTPPAGLTHEEWWFGVKVARSSLLRPLPLQSVDGTFFSYALPDQVLRLLDDVTKRASGQIAAPEEITNSATKNKYVVSSLIEEAITSSQLEGAVTSRRDAKKMIKNKSRPRNRSEQMILNNYHAMQHISENQHAEFTPEAICELHRIVTDGTLDNPDAAGAIQSDPDPEDRVRVYGEQDQVLHAPPPVDELPGRLQTLCDFANAGPESDPYVPPVVRALTVHFMAGYDHYFEDGNGRTARALFYWSMLKQGYWLTEYLTISRILNTAHSQYARSFLLSEDDGGDLTHFIIYHLGIIQRALNDLNEHLERKASELASARDWLSGAHGELNHRQIHLLEGAVKNAANDYTVNSHQRTHGVAMQTARSDLYDLERRGFLTKVKRGKAFVFLPAPDLHERLTEA</sequence>
<accession>A0ABU4D3X1</accession>
<feature type="domain" description="Fido" evidence="1">
    <location>
        <begin position="160"/>
        <end position="318"/>
    </location>
</feature>
<proteinExistence type="predicted"/>
<evidence type="ECO:0000313" key="3">
    <source>
        <dbReference type="Proteomes" id="UP001186104"/>
    </source>
</evidence>
<evidence type="ECO:0000259" key="1">
    <source>
        <dbReference type="PROSITE" id="PS51459"/>
    </source>
</evidence>
<dbReference type="SUPFAM" id="SSF140931">
    <property type="entry name" value="Fic-like"/>
    <property type="match status" value="1"/>
</dbReference>
<dbReference type="Pfam" id="PF02661">
    <property type="entry name" value="Fic"/>
    <property type="match status" value="1"/>
</dbReference>
<dbReference type="RefSeq" id="WP_317533593.1">
    <property type="nucleotide sequence ID" value="NZ_JAWLKF010000010.1"/>
</dbReference>
<dbReference type="InterPro" id="IPR040198">
    <property type="entry name" value="Fido_containing"/>
</dbReference>
<dbReference type="InterPro" id="IPR036597">
    <property type="entry name" value="Fido-like_dom_sf"/>
</dbReference>
<dbReference type="Gene3D" id="1.10.3290.10">
    <property type="entry name" value="Fido-like domain"/>
    <property type="match status" value="1"/>
</dbReference>